<gene>
    <name evidence="8" type="primary">pth</name>
    <name evidence="11" type="ORF">SAMN04487984_1115</name>
</gene>
<keyword evidence="4 8" id="KW-0694">RNA-binding</keyword>
<feature type="site" description="Discriminates between blocked and unblocked aminoacyl-tRNA" evidence="8">
    <location>
        <position position="9"/>
    </location>
</feature>
<dbReference type="EMBL" id="FWXK01000005">
    <property type="protein sequence ID" value="SMC43091.1"/>
    <property type="molecule type" value="Genomic_DNA"/>
</dbReference>
<comment type="subcellular location">
    <subcellularLocation>
        <location evidence="8">Cytoplasm</location>
    </subcellularLocation>
</comment>
<dbReference type="GO" id="GO:0006515">
    <property type="term" value="P:protein quality control for misfolded or incompletely synthesized proteins"/>
    <property type="evidence" value="ECO:0007669"/>
    <property type="project" value="UniProtKB-UniRule"/>
</dbReference>
<dbReference type="AlphaFoldDB" id="A0A1W1Z4R0"/>
<proteinExistence type="inferred from homology"/>
<dbReference type="InterPro" id="IPR001328">
    <property type="entry name" value="Pept_tRNA_hydro"/>
</dbReference>
<dbReference type="NCBIfam" id="TIGR00447">
    <property type="entry name" value="pth"/>
    <property type="match status" value="1"/>
</dbReference>
<evidence type="ECO:0000256" key="8">
    <source>
        <dbReference type="HAMAP-Rule" id="MF_00083"/>
    </source>
</evidence>
<keyword evidence="3 8" id="KW-0378">Hydrolase</keyword>
<comment type="function">
    <text evidence="8">Catalyzes the release of premature peptidyl moieties from peptidyl-tRNA molecules trapped in stalled 50S ribosomal subunits, and thus maintains levels of free tRNAs and 50S ribosomes.</text>
</comment>
<dbReference type="GO" id="GO:0072344">
    <property type="term" value="P:rescue of stalled ribosome"/>
    <property type="evidence" value="ECO:0007669"/>
    <property type="project" value="UniProtKB-UniRule"/>
</dbReference>
<dbReference type="OrthoDB" id="9800507at2"/>
<dbReference type="STRING" id="371602.SAMN04487984_1115"/>
<evidence type="ECO:0000256" key="2">
    <source>
        <dbReference type="ARBA" id="ARBA00022555"/>
    </source>
</evidence>
<sequence length="186" mass="21187">MKLIVGLGNPGKKYFNTKHNVGFIVLDQWAQSHGEAFNQSKFDGEYFETMVNGEKVMFLEPQTYMNLSGESVIQVMNYYHLTPEDVLIVYDDMDMVPGKIRLRLKGSAGGHNGMKNIIQHTKTQNVQRLKVGIGRPEPYHTVVDHVLTPFPKKDQEAMLDGVEQAIDAIDYWLSGETFENTMNQFN</sequence>
<comment type="subunit">
    <text evidence="8">Monomer.</text>
</comment>
<keyword evidence="8" id="KW-0963">Cytoplasm</keyword>
<evidence type="ECO:0000256" key="3">
    <source>
        <dbReference type="ARBA" id="ARBA00022801"/>
    </source>
</evidence>
<accession>A0A1W1Z4R0</accession>
<dbReference type="GO" id="GO:0000049">
    <property type="term" value="F:tRNA binding"/>
    <property type="evidence" value="ECO:0007669"/>
    <property type="project" value="UniProtKB-UniRule"/>
</dbReference>
<evidence type="ECO:0000256" key="7">
    <source>
        <dbReference type="ARBA" id="ARBA00050038"/>
    </source>
</evidence>
<dbReference type="GO" id="GO:0004045">
    <property type="term" value="F:peptidyl-tRNA hydrolase activity"/>
    <property type="evidence" value="ECO:0007669"/>
    <property type="project" value="UniProtKB-UniRule"/>
</dbReference>
<comment type="similarity">
    <text evidence="5 8 10">Belongs to the PTH family.</text>
</comment>
<dbReference type="FunFam" id="3.40.50.1470:FF:000001">
    <property type="entry name" value="Peptidyl-tRNA hydrolase"/>
    <property type="match status" value="1"/>
</dbReference>
<evidence type="ECO:0000256" key="9">
    <source>
        <dbReference type="RuleBase" id="RU000673"/>
    </source>
</evidence>
<dbReference type="HAMAP" id="MF_00083">
    <property type="entry name" value="Pept_tRNA_hydro_bact"/>
    <property type="match status" value="1"/>
</dbReference>
<feature type="site" description="Stabilizes the basic form of H active site to accept a proton" evidence="8">
    <location>
        <position position="91"/>
    </location>
</feature>
<reference evidence="12" key="1">
    <citation type="submission" date="2017-04" db="EMBL/GenBank/DDBJ databases">
        <authorList>
            <person name="Varghese N."/>
            <person name="Submissions S."/>
        </authorList>
    </citation>
    <scope>NUCLEOTIDE SEQUENCE [LARGE SCALE GENOMIC DNA]</scope>
    <source>
        <strain evidence="12">DSM 21500</strain>
    </source>
</reference>
<evidence type="ECO:0000256" key="4">
    <source>
        <dbReference type="ARBA" id="ARBA00022884"/>
    </source>
</evidence>
<evidence type="ECO:0000313" key="12">
    <source>
        <dbReference type="Proteomes" id="UP000243884"/>
    </source>
</evidence>
<keyword evidence="12" id="KW-1185">Reference proteome</keyword>
<comment type="function">
    <text evidence="8">Hydrolyzes ribosome-free peptidyl-tRNAs (with 1 or more amino acids incorporated), which drop off the ribosome during protein synthesis, or as a result of ribosome stalling.</text>
</comment>
<dbReference type="Proteomes" id="UP000243884">
    <property type="component" value="Unassembled WGS sequence"/>
</dbReference>
<dbReference type="SUPFAM" id="SSF53178">
    <property type="entry name" value="Peptidyl-tRNA hydrolase-like"/>
    <property type="match status" value="1"/>
</dbReference>
<dbReference type="InterPro" id="IPR018171">
    <property type="entry name" value="Pept_tRNA_hydro_CS"/>
</dbReference>
<evidence type="ECO:0000256" key="10">
    <source>
        <dbReference type="RuleBase" id="RU004320"/>
    </source>
</evidence>
<feature type="binding site" evidence="8">
    <location>
        <position position="66"/>
    </location>
    <ligand>
        <name>tRNA</name>
        <dbReference type="ChEBI" id="CHEBI:17843"/>
    </ligand>
</feature>
<evidence type="ECO:0000256" key="1">
    <source>
        <dbReference type="ARBA" id="ARBA00013260"/>
    </source>
</evidence>
<dbReference type="GO" id="GO:0005737">
    <property type="term" value="C:cytoplasm"/>
    <property type="evidence" value="ECO:0007669"/>
    <property type="project" value="UniProtKB-SubCell"/>
</dbReference>
<organism evidence="11 12">
    <name type="scientific">Aerococcus suis</name>
    <dbReference type="NCBI Taxonomy" id="371602"/>
    <lineage>
        <taxon>Bacteria</taxon>
        <taxon>Bacillati</taxon>
        <taxon>Bacillota</taxon>
        <taxon>Bacilli</taxon>
        <taxon>Lactobacillales</taxon>
        <taxon>Aerococcaceae</taxon>
        <taxon>Aerococcus</taxon>
    </lineage>
</organism>
<dbReference type="PANTHER" id="PTHR17224:SF1">
    <property type="entry name" value="PEPTIDYL-TRNA HYDROLASE"/>
    <property type="match status" value="1"/>
</dbReference>
<dbReference type="Pfam" id="PF01195">
    <property type="entry name" value="Pept_tRNA_hydro"/>
    <property type="match status" value="1"/>
</dbReference>
<evidence type="ECO:0000256" key="5">
    <source>
        <dbReference type="ARBA" id="ARBA00038063"/>
    </source>
</evidence>
<comment type="catalytic activity">
    <reaction evidence="6 8 9">
        <text>an N-acyl-L-alpha-aminoacyl-tRNA + H2O = an N-acyl-L-amino acid + a tRNA + H(+)</text>
        <dbReference type="Rhea" id="RHEA:54448"/>
        <dbReference type="Rhea" id="RHEA-COMP:10123"/>
        <dbReference type="Rhea" id="RHEA-COMP:13883"/>
        <dbReference type="ChEBI" id="CHEBI:15377"/>
        <dbReference type="ChEBI" id="CHEBI:15378"/>
        <dbReference type="ChEBI" id="CHEBI:59874"/>
        <dbReference type="ChEBI" id="CHEBI:78442"/>
        <dbReference type="ChEBI" id="CHEBI:138191"/>
        <dbReference type="EC" id="3.1.1.29"/>
    </reaction>
</comment>
<dbReference type="Gene3D" id="3.40.50.1470">
    <property type="entry name" value="Peptidyl-tRNA hydrolase"/>
    <property type="match status" value="1"/>
</dbReference>
<feature type="active site" description="Proton acceptor" evidence="8">
    <location>
        <position position="19"/>
    </location>
</feature>
<protein>
    <recommendedName>
        <fullName evidence="7 8">Peptidyl-tRNA hydrolase</fullName>
        <shortName evidence="8">Pth</shortName>
        <ecNumber evidence="1 8">3.1.1.29</ecNumber>
    </recommendedName>
</protein>
<evidence type="ECO:0000313" key="11">
    <source>
        <dbReference type="EMBL" id="SMC43091.1"/>
    </source>
</evidence>
<evidence type="ECO:0000256" key="6">
    <source>
        <dbReference type="ARBA" id="ARBA00048707"/>
    </source>
</evidence>
<keyword evidence="2 8" id="KW-0820">tRNA-binding</keyword>
<dbReference type="RefSeq" id="WP_084099237.1">
    <property type="nucleotide sequence ID" value="NZ_FWXK01000005.1"/>
</dbReference>
<dbReference type="PROSITE" id="PS01195">
    <property type="entry name" value="PEPT_TRNA_HYDROL_1"/>
    <property type="match status" value="1"/>
</dbReference>
<dbReference type="InterPro" id="IPR036416">
    <property type="entry name" value="Pept_tRNA_hydro_sf"/>
</dbReference>
<dbReference type="EC" id="3.1.1.29" evidence="1 8"/>
<dbReference type="CDD" id="cd00462">
    <property type="entry name" value="PTH"/>
    <property type="match status" value="1"/>
</dbReference>
<dbReference type="PROSITE" id="PS01196">
    <property type="entry name" value="PEPT_TRNA_HYDROL_2"/>
    <property type="match status" value="1"/>
</dbReference>
<feature type="binding site" evidence="8">
    <location>
        <position position="112"/>
    </location>
    <ligand>
        <name>tRNA</name>
        <dbReference type="ChEBI" id="CHEBI:17843"/>
    </ligand>
</feature>
<dbReference type="PANTHER" id="PTHR17224">
    <property type="entry name" value="PEPTIDYL-TRNA HYDROLASE"/>
    <property type="match status" value="1"/>
</dbReference>
<feature type="binding site" evidence="8">
    <location>
        <position position="64"/>
    </location>
    <ligand>
        <name>tRNA</name>
        <dbReference type="ChEBI" id="CHEBI:17843"/>
    </ligand>
</feature>
<name>A0A1W1Z4R0_9LACT</name>
<feature type="binding site" evidence="8">
    <location>
        <position position="14"/>
    </location>
    <ligand>
        <name>tRNA</name>
        <dbReference type="ChEBI" id="CHEBI:17843"/>
    </ligand>
</feature>